<evidence type="ECO:0000256" key="4">
    <source>
        <dbReference type="ARBA" id="ARBA00022679"/>
    </source>
</evidence>
<dbReference type="AlphaFoldDB" id="A0AAX1FQ52"/>
<accession>A0AAX1FQ52</accession>
<protein>
    <recommendedName>
        <fullName evidence="2">DNA-directed RNA polymerase</fullName>
        <ecNumber evidence="2">2.7.7.6</ecNumber>
    </recommendedName>
</protein>
<dbReference type="InterPro" id="IPR002092">
    <property type="entry name" value="DNA-dir_Rpol_phage-type"/>
</dbReference>
<comment type="catalytic activity">
    <reaction evidence="7">
        <text>RNA(n) + a ribonucleoside 5'-triphosphate = RNA(n+1) + diphosphate</text>
        <dbReference type="Rhea" id="RHEA:21248"/>
        <dbReference type="Rhea" id="RHEA-COMP:14527"/>
        <dbReference type="Rhea" id="RHEA-COMP:17342"/>
        <dbReference type="ChEBI" id="CHEBI:33019"/>
        <dbReference type="ChEBI" id="CHEBI:61557"/>
        <dbReference type="ChEBI" id="CHEBI:140395"/>
        <dbReference type="EC" id="2.7.7.6"/>
    </reaction>
</comment>
<evidence type="ECO:0000313" key="11">
    <source>
        <dbReference type="Proteomes" id="UP000464718"/>
    </source>
</evidence>
<dbReference type="GO" id="GO:0000428">
    <property type="term" value="C:DNA-directed RNA polymerase complex"/>
    <property type="evidence" value="ECO:0007669"/>
    <property type="project" value="UniProtKB-KW"/>
</dbReference>
<keyword evidence="3 10" id="KW-0240">DNA-directed RNA polymerase</keyword>
<dbReference type="PANTHER" id="PTHR10102">
    <property type="entry name" value="DNA-DIRECTED RNA POLYMERASE, MITOCHONDRIAL"/>
    <property type="match status" value="1"/>
</dbReference>
<keyword evidence="5" id="KW-0548">Nucleotidyltransferase</keyword>
<dbReference type="GO" id="GO:0003677">
    <property type="term" value="F:DNA binding"/>
    <property type="evidence" value="ECO:0007669"/>
    <property type="project" value="InterPro"/>
</dbReference>
<dbReference type="GO" id="GO:0006351">
    <property type="term" value="P:DNA-templated transcription"/>
    <property type="evidence" value="ECO:0007669"/>
    <property type="project" value="InterPro"/>
</dbReference>
<keyword evidence="6" id="KW-0804">Transcription</keyword>
<evidence type="ECO:0000256" key="1">
    <source>
        <dbReference type="ARBA" id="ARBA00009493"/>
    </source>
</evidence>
<gene>
    <name evidence="10" type="ORF">EHC69_08840</name>
</gene>
<evidence type="ECO:0000256" key="5">
    <source>
        <dbReference type="ARBA" id="ARBA00022695"/>
    </source>
</evidence>
<sequence length="724" mass="82927">MKRIDTFLKLSPKAAERINKHAEAAIATANCRLPMVVPPVEWKMGMTDGGAYLTSYSPLSLFKTRNRELLKQLREVKSPEFVHFLDGHNVASRTGHCIDVETLNLLKMIVKQPRKFAKLPNFNDEEAEMPLMEADLRTAQMILESKPKNISNHEYLKRLDGEHKVIVKALIDWRKKKQKARQKAVEKAGARSNLLRTIEIAESLKHYTSIYFPTQSDDRGRVYYATPLLNPQGADHEKALILFDEAKEVGKTGWDWMRINVANLMGYDKANFKKRIAYVEAHREMIESCVANPMSDFRWEDTDKPFQFLQAARELVKAWSMEDPTKFKSRVGIACDASCSGLQILGTLTRCESSMKFTNCLPAEVDENGEEFMQDIYGEAARIAADLMRKVAKGEKEARKYREADYEIKGRPLKDPQKEAERVAKQLAKIEEQIAKDEEQRKADREHAEKLLNWSYAMKDEYSFTRNWLKRNTMTFFYGSAQFGMRDQLIVDHLEPEYNKVMEVVGKEGDPTSLGFPWATLKDAKDAATVAGNINYDAICAMAERPSRVMQSLQRYAELIAKSGKKMRWTTPLGLIVEQRYEKVEKYKIDSMITGQKRMQTTTQRSTGEVDANGQKNGAAPNWVHSLDASLLLKVLSVGFKKYGLKHWRVVHDSFAVHAADTETMVTLLKNTMADMLDRDLLKRTAEELEAQIDEEYRKDIIPFPELGDEALIDKLRLAQYPFC</sequence>
<dbReference type="InterPro" id="IPR046950">
    <property type="entry name" value="DNA-dir_Rpol_C_phage-type"/>
</dbReference>
<dbReference type="Gene3D" id="1.10.287.280">
    <property type="match status" value="1"/>
</dbReference>
<evidence type="ECO:0000259" key="9">
    <source>
        <dbReference type="Pfam" id="PF00940"/>
    </source>
</evidence>
<proteinExistence type="inferred from homology"/>
<evidence type="ECO:0000256" key="8">
    <source>
        <dbReference type="SAM" id="Coils"/>
    </source>
</evidence>
<feature type="domain" description="DNA-directed RNA polymerase C-terminal" evidence="9">
    <location>
        <begin position="247"/>
        <end position="699"/>
    </location>
</feature>
<evidence type="ECO:0000256" key="2">
    <source>
        <dbReference type="ARBA" id="ARBA00012418"/>
    </source>
</evidence>
<dbReference type="Proteomes" id="UP000464718">
    <property type="component" value="Chromosome i"/>
</dbReference>
<dbReference type="Gene3D" id="1.10.1320.10">
    <property type="entry name" value="DNA-directed RNA polymerase, N-terminal domain"/>
    <property type="match status" value="1"/>
</dbReference>
<comment type="similarity">
    <text evidence="1">Belongs to the phage and mitochondrial RNA polymerase family.</text>
</comment>
<dbReference type="InterPro" id="IPR037159">
    <property type="entry name" value="RNA_POL_N_sf"/>
</dbReference>
<dbReference type="Gene3D" id="1.10.150.20">
    <property type="entry name" value="5' to 3' exonuclease, C-terminal subdomain"/>
    <property type="match status" value="1"/>
</dbReference>
<reference evidence="10 11" key="1">
    <citation type="submission" date="2018-12" db="EMBL/GenBank/DDBJ databases">
        <title>Genomic insights into the evolutionary origins and pathogenicity of five Vibrio parahaemolyticus strains isolated from the shrimp with acute hepatopancreatic necrosis disease (AHPND).</title>
        <authorList>
            <person name="Yang Q."/>
            <person name="Dong X."/>
            <person name="Xie G."/>
            <person name="Fu S."/>
            <person name="Zou P."/>
            <person name="Sun J."/>
            <person name="Wang Y."/>
            <person name="Huang J."/>
        </authorList>
    </citation>
    <scope>NUCLEOTIDE SEQUENCE [LARGE SCALE GENOMIC DNA]</scope>
    <source>
        <strain evidence="10 11">20160303005-1</strain>
    </source>
</reference>
<dbReference type="SUPFAM" id="SSF56672">
    <property type="entry name" value="DNA/RNA polymerases"/>
    <property type="match status" value="1"/>
</dbReference>
<dbReference type="Pfam" id="PF00940">
    <property type="entry name" value="RNA_pol"/>
    <property type="match status" value="1"/>
</dbReference>
<evidence type="ECO:0000313" key="10">
    <source>
        <dbReference type="EMBL" id="QHH09474.1"/>
    </source>
</evidence>
<dbReference type="GO" id="GO:0003899">
    <property type="term" value="F:DNA-directed RNA polymerase activity"/>
    <property type="evidence" value="ECO:0007669"/>
    <property type="project" value="UniProtKB-EC"/>
</dbReference>
<evidence type="ECO:0000256" key="7">
    <source>
        <dbReference type="ARBA" id="ARBA00048552"/>
    </source>
</evidence>
<dbReference type="RefSeq" id="WP_159408388.1">
    <property type="nucleotide sequence ID" value="NZ_CP034298.1"/>
</dbReference>
<organism evidence="10 11">
    <name type="scientific">Vibrio parahaemolyticus</name>
    <dbReference type="NCBI Taxonomy" id="670"/>
    <lineage>
        <taxon>Bacteria</taxon>
        <taxon>Pseudomonadati</taxon>
        <taxon>Pseudomonadota</taxon>
        <taxon>Gammaproteobacteria</taxon>
        <taxon>Vibrionales</taxon>
        <taxon>Vibrionaceae</taxon>
        <taxon>Vibrio</taxon>
    </lineage>
</organism>
<evidence type="ECO:0000256" key="6">
    <source>
        <dbReference type="ARBA" id="ARBA00023163"/>
    </source>
</evidence>
<evidence type="ECO:0000256" key="3">
    <source>
        <dbReference type="ARBA" id="ARBA00022478"/>
    </source>
</evidence>
<name>A0AAX1FQ52_VIBPH</name>
<feature type="coiled-coil region" evidence="8">
    <location>
        <begin position="384"/>
        <end position="447"/>
    </location>
</feature>
<keyword evidence="8" id="KW-0175">Coiled coil</keyword>
<dbReference type="InterPro" id="IPR043502">
    <property type="entry name" value="DNA/RNA_pol_sf"/>
</dbReference>
<keyword evidence="4" id="KW-0808">Transferase</keyword>
<dbReference type="EMBL" id="CP034298">
    <property type="protein sequence ID" value="QHH09474.1"/>
    <property type="molecule type" value="Genomic_DNA"/>
</dbReference>
<dbReference type="PANTHER" id="PTHR10102:SF0">
    <property type="entry name" value="DNA-DIRECTED RNA POLYMERASE, MITOCHONDRIAL"/>
    <property type="match status" value="1"/>
</dbReference>
<dbReference type="EC" id="2.7.7.6" evidence="2"/>